<organism evidence="2">
    <name type="scientific">viral metagenome</name>
    <dbReference type="NCBI Taxonomy" id="1070528"/>
    <lineage>
        <taxon>unclassified sequences</taxon>
        <taxon>metagenomes</taxon>
        <taxon>organismal metagenomes</taxon>
    </lineage>
</organism>
<keyword evidence="1" id="KW-1133">Transmembrane helix</keyword>
<feature type="transmembrane region" description="Helical" evidence="1">
    <location>
        <begin position="36"/>
        <end position="62"/>
    </location>
</feature>
<reference evidence="2" key="1">
    <citation type="journal article" date="2020" name="Nature">
        <title>Giant virus diversity and host interactions through global metagenomics.</title>
        <authorList>
            <person name="Schulz F."/>
            <person name="Roux S."/>
            <person name="Paez-Espino D."/>
            <person name="Jungbluth S."/>
            <person name="Walsh D.A."/>
            <person name="Denef V.J."/>
            <person name="McMahon K.D."/>
            <person name="Konstantinidis K.T."/>
            <person name="Eloe-Fadrosh E.A."/>
            <person name="Kyrpides N.C."/>
            <person name="Woyke T."/>
        </authorList>
    </citation>
    <scope>NUCLEOTIDE SEQUENCE</scope>
    <source>
        <strain evidence="2">GVMAG-S-3300012000-57</strain>
    </source>
</reference>
<evidence type="ECO:0000313" key="2">
    <source>
        <dbReference type="EMBL" id="QHU17456.1"/>
    </source>
</evidence>
<keyword evidence="1" id="KW-0472">Membrane</keyword>
<dbReference type="EMBL" id="MN740908">
    <property type="protein sequence ID" value="QHU17456.1"/>
    <property type="molecule type" value="Genomic_DNA"/>
</dbReference>
<keyword evidence="1" id="KW-0812">Transmembrane</keyword>
<accession>A0A6C0KJU9</accession>
<sequence>MKNIRETCIEFFKSEDMKRDVKEAIKPIVSTIYNEIYVYLWLLCIYHVFFIFVVLANLYLLLKLLHNQSKTAFVVT</sequence>
<protein>
    <submittedName>
        <fullName evidence="2">Uncharacterized protein</fullName>
    </submittedName>
</protein>
<proteinExistence type="predicted"/>
<dbReference type="AlphaFoldDB" id="A0A6C0KJU9"/>
<evidence type="ECO:0000256" key="1">
    <source>
        <dbReference type="SAM" id="Phobius"/>
    </source>
</evidence>
<name>A0A6C0KJU9_9ZZZZ</name>